<dbReference type="EMBL" id="BGZK01000197">
    <property type="protein sequence ID" value="GBP27670.1"/>
    <property type="molecule type" value="Genomic_DNA"/>
</dbReference>
<dbReference type="OrthoDB" id="946068at2759"/>
<dbReference type="AlphaFoldDB" id="A0A4C1UNB5"/>
<reference evidence="2 3" key="1">
    <citation type="journal article" date="2019" name="Commun. Biol.">
        <title>The bagworm genome reveals a unique fibroin gene that provides high tensile strength.</title>
        <authorList>
            <person name="Kono N."/>
            <person name="Nakamura H."/>
            <person name="Ohtoshi R."/>
            <person name="Tomita M."/>
            <person name="Numata K."/>
            <person name="Arakawa K."/>
        </authorList>
    </citation>
    <scope>NUCLEOTIDE SEQUENCE [LARGE SCALE GENOMIC DNA]</scope>
</reference>
<feature type="region of interest" description="Disordered" evidence="1">
    <location>
        <begin position="282"/>
        <end position="309"/>
    </location>
</feature>
<protein>
    <submittedName>
        <fullName evidence="2">Uncharacterized protein</fullName>
    </submittedName>
</protein>
<feature type="compositionally biased region" description="Low complexity" evidence="1">
    <location>
        <begin position="109"/>
        <end position="131"/>
    </location>
</feature>
<feature type="region of interest" description="Disordered" evidence="1">
    <location>
        <begin position="1"/>
        <end position="73"/>
    </location>
</feature>
<organism evidence="2 3">
    <name type="scientific">Eumeta variegata</name>
    <name type="common">Bagworm moth</name>
    <name type="synonym">Eumeta japonica</name>
    <dbReference type="NCBI Taxonomy" id="151549"/>
    <lineage>
        <taxon>Eukaryota</taxon>
        <taxon>Metazoa</taxon>
        <taxon>Ecdysozoa</taxon>
        <taxon>Arthropoda</taxon>
        <taxon>Hexapoda</taxon>
        <taxon>Insecta</taxon>
        <taxon>Pterygota</taxon>
        <taxon>Neoptera</taxon>
        <taxon>Endopterygota</taxon>
        <taxon>Lepidoptera</taxon>
        <taxon>Glossata</taxon>
        <taxon>Ditrysia</taxon>
        <taxon>Tineoidea</taxon>
        <taxon>Psychidae</taxon>
        <taxon>Oiketicinae</taxon>
        <taxon>Eumeta</taxon>
    </lineage>
</organism>
<feature type="compositionally biased region" description="Low complexity" evidence="1">
    <location>
        <begin position="42"/>
        <end position="66"/>
    </location>
</feature>
<comment type="caution">
    <text evidence="2">The sequence shown here is derived from an EMBL/GenBank/DDBJ whole genome shotgun (WGS) entry which is preliminary data.</text>
</comment>
<evidence type="ECO:0000313" key="3">
    <source>
        <dbReference type="Proteomes" id="UP000299102"/>
    </source>
</evidence>
<keyword evidence="3" id="KW-1185">Reference proteome</keyword>
<proteinExistence type="predicted"/>
<dbReference type="Proteomes" id="UP000299102">
    <property type="component" value="Unassembled WGS sequence"/>
</dbReference>
<name>A0A4C1UNB5_EUMVA</name>
<evidence type="ECO:0000256" key="1">
    <source>
        <dbReference type="SAM" id="MobiDB-lite"/>
    </source>
</evidence>
<accession>A0A4C1UNB5</accession>
<evidence type="ECO:0000313" key="2">
    <source>
        <dbReference type="EMBL" id="GBP27670.1"/>
    </source>
</evidence>
<sequence>MDEYVDMSPSGGRSGTGLEMSSFVTASSVADPGRASPPPPLSAAAALSGSPPASAALAALSRSPPANVATTPEGYVEMNYCVRRTQCEPAPSKPISIAADKPWPVTVASTETTHSPTSASPPTVTSPCTPSEGGARSTNFGSRDAITPLGSQTIFPLSLESPATPPRSVVDERQEPEHFDSPYEGVISHSLSTVCEAADEGPTRSPEIGSPPHYVTLMNRGCGTRIASRPIAAPPKLMLRDTGELSCNPTANKTLARPLDAPLSPSSVATVVRAGPAAAPARFSLVDEPSRKSTSPAPPISPKTAGAGSETVQLNYAALDLEPRAASATAAPRTYTQIDFARSEKLNTADAN</sequence>
<gene>
    <name evidence="2" type="ORF">EVAR_12714_1</name>
</gene>
<feature type="compositionally biased region" description="Basic and acidic residues" evidence="1">
    <location>
        <begin position="169"/>
        <end position="181"/>
    </location>
</feature>
<feature type="region of interest" description="Disordered" evidence="1">
    <location>
        <begin position="107"/>
        <end position="183"/>
    </location>
</feature>